<dbReference type="VEuPathDB" id="FungiDB:SI65_00244"/>
<name>A0A1E3BNX5_ASPCR</name>
<feature type="chain" id="PRO_5009123828" description="Ecp2 effector protein domain-containing protein" evidence="1">
    <location>
        <begin position="20"/>
        <end position="216"/>
    </location>
</feature>
<reference evidence="2 3" key="1">
    <citation type="journal article" date="2016" name="BMC Genomics">
        <title>Comparative genomic and transcriptomic analyses of the Fuzhuan brick tea-fermentation fungus Aspergillus cristatus.</title>
        <authorList>
            <person name="Ge Y."/>
            <person name="Wang Y."/>
            <person name="Liu Y."/>
            <person name="Tan Y."/>
            <person name="Ren X."/>
            <person name="Zhang X."/>
            <person name="Hyde K.D."/>
            <person name="Liu Y."/>
            <person name="Liu Z."/>
        </authorList>
    </citation>
    <scope>NUCLEOTIDE SEQUENCE [LARGE SCALE GENOMIC DNA]</scope>
    <source>
        <strain evidence="2 3">GZAAS20.1005</strain>
    </source>
</reference>
<sequence length="216" mass="23404">MVAKSILLTALSLAPSALAAPVVPNPLSNTLTSIPAPPIDGIRPEDYNRLTKRGNDFTSSSVKLSSTCDKDLPKNPRNSDELIFLEAANFRARAQPWCTQMKTGLKNDGKAFAKENVQDMSNFVKPDNLNHGVSRVINVSMTLTDEGKKELQKDDEALNGFCLYAFENYGTKGDGCTKEQKYWKGIKGATTTGVKGGSSKLSHGGKELGSLKVTYE</sequence>
<keyword evidence="3" id="KW-1185">Reference proteome</keyword>
<keyword evidence="1" id="KW-0732">Signal</keyword>
<protein>
    <recommendedName>
        <fullName evidence="4">Ecp2 effector protein domain-containing protein</fullName>
    </recommendedName>
</protein>
<accession>A0A1E3BNX5</accession>
<evidence type="ECO:0000256" key="1">
    <source>
        <dbReference type="SAM" id="SignalP"/>
    </source>
</evidence>
<dbReference type="EMBL" id="JXNT01000001">
    <property type="protein sequence ID" value="ODM22655.1"/>
    <property type="molecule type" value="Genomic_DNA"/>
</dbReference>
<evidence type="ECO:0000313" key="3">
    <source>
        <dbReference type="Proteomes" id="UP000094569"/>
    </source>
</evidence>
<dbReference type="AlphaFoldDB" id="A0A1E3BNX5"/>
<organism evidence="2 3">
    <name type="scientific">Aspergillus cristatus</name>
    <name type="common">Chinese Fuzhuan brick tea-fermentation fungus</name>
    <name type="synonym">Eurotium cristatum</name>
    <dbReference type="NCBI Taxonomy" id="573508"/>
    <lineage>
        <taxon>Eukaryota</taxon>
        <taxon>Fungi</taxon>
        <taxon>Dikarya</taxon>
        <taxon>Ascomycota</taxon>
        <taxon>Pezizomycotina</taxon>
        <taxon>Eurotiomycetes</taxon>
        <taxon>Eurotiomycetidae</taxon>
        <taxon>Eurotiales</taxon>
        <taxon>Aspergillaceae</taxon>
        <taxon>Aspergillus</taxon>
        <taxon>Aspergillus subgen. Aspergillus</taxon>
    </lineage>
</organism>
<dbReference type="Proteomes" id="UP000094569">
    <property type="component" value="Unassembled WGS sequence"/>
</dbReference>
<feature type="signal peptide" evidence="1">
    <location>
        <begin position="1"/>
        <end position="19"/>
    </location>
</feature>
<evidence type="ECO:0000313" key="2">
    <source>
        <dbReference type="EMBL" id="ODM22655.1"/>
    </source>
</evidence>
<proteinExistence type="predicted"/>
<gene>
    <name evidence="2" type="ORF">SI65_00244</name>
</gene>
<evidence type="ECO:0008006" key="4">
    <source>
        <dbReference type="Google" id="ProtNLM"/>
    </source>
</evidence>
<dbReference type="OrthoDB" id="4191833at2759"/>
<comment type="caution">
    <text evidence="2">The sequence shown here is derived from an EMBL/GenBank/DDBJ whole genome shotgun (WGS) entry which is preliminary data.</text>
</comment>